<gene>
    <name evidence="1" type="ORF">CQW44_30505</name>
</gene>
<protein>
    <submittedName>
        <fullName evidence="1">Uncharacterized protein</fullName>
    </submittedName>
</protein>
<evidence type="ECO:0000313" key="1">
    <source>
        <dbReference type="EMBL" id="RRQ81535.1"/>
    </source>
</evidence>
<reference evidence="1 2" key="1">
    <citation type="submission" date="2017-10" db="EMBL/GenBank/DDBJ databases">
        <title>Draft genome of actinobacteria isolated from guarana (Paullinia cupana (Mart.) Ducke.</title>
        <authorList>
            <person name="Siqueira K.A."/>
            <person name="Liotti R.G."/>
            <person name="Mendes T.A."/>
            <person name="Soares M.A."/>
        </authorList>
    </citation>
    <scope>NUCLEOTIDE SEQUENCE [LARGE SCALE GENOMIC DNA]</scope>
    <source>
        <strain evidence="1 2">199</strain>
    </source>
</reference>
<dbReference type="AlphaFoldDB" id="A0A3R8QCN5"/>
<comment type="caution">
    <text evidence="1">The sequence shown here is derived from an EMBL/GenBank/DDBJ whole genome shotgun (WGS) entry which is preliminary data.</text>
</comment>
<evidence type="ECO:0000313" key="2">
    <source>
        <dbReference type="Proteomes" id="UP000276379"/>
    </source>
</evidence>
<organism evidence="1 2">
    <name type="scientific">Streptomyces griseofuscus</name>
    <dbReference type="NCBI Taxonomy" id="146922"/>
    <lineage>
        <taxon>Bacteria</taxon>
        <taxon>Bacillati</taxon>
        <taxon>Actinomycetota</taxon>
        <taxon>Actinomycetes</taxon>
        <taxon>Kitasatosporales</taxon>
        <taxon>Streptomycetaceae</taxon>
        <taxon>Streptomyces</taxon>
    </lineage>
</organism>
<dbReference type="RefSeq" id="WP_125214699.1">
    <property type="nucleotide sequence ID" value="NZ_PDES01000015.1"/>
</dbReference>
<proteinExistence type="predicted"/>
<sequence>MNAEAERLTAAQAKADAVIAAVREPHDSVRLLRVTVVDVDTNEVLALDFVSYDAPPALRLVES</sequence>
<keyword evidence="2" id="KW-1185">Reference proteome</keyword>
<accession>A0A3R8QCN5</accession>
<dbReference type="EMBL" id="PDES01000015">
    <property type="protein sequence ID" value="RRQ81535.1"/>
    <property type="molecule type" value="Genomic_DNA"/>
</dbReference>
<name>A0A3R8QCN5_9ACTN</name>
<dbReference type="Proteomes" id="UP000276379">
    <property type="component" value="Unassembled WGS sequence"/>
</dbReference>